<dbReference type="PRINTS" id="PR00081">
    <property type="entry name" value="GDHRDH"/>
</dbReference>
<dbReference type="Proteomes" id="UP001220964">
    <property type="component" value="Unassembled WGS sequence"/>
</dbReference>
<dbReference type="SUPFAM" id="SSF51735">
    <property type="entry name" value="NAD(P)-binding Rossmann-fold domains"/>
    <property type="match status" value="1"/>
</dbReference>
<evidence type="ECO:0000256" key="1">
    <source>
        <dbReference type="ARBA" id="ARBA00006484"/>
    </source>
</evidence>
<dbReference type="RefSeq" id="WP_275566804.1">
    <property type="nucleotide sequence ID" value="NZ_JARGYC010000016.1"/>
</dbReference>
<name>A0AAE3NTK2_9RHOB</name>
<dbReference type="EMBL" id="JARGYC010000016">
    <property type="protein sequence ID" value="MDF0600660.1"/>
    <property type="molecule type" value="Genomic_DNA"/>
</dbReference>
<feature type="domain" description="Ketoreductase" evidence="4">
    <location>
        <begin position="8"/>
        <end position="213"/>
    </location>
</feature>
<evidence type="ECO:0000259" key="4">
    <source>
        <dbReference type="SMART" id="SM00822"/>
    </source>
</evidence>
<dbReference type="InterPro" id="IPR002347">
    <property type="entry name" value="SDR_fam"/>
</dbReference>
<keyword evidence="2" id="KW-0560">Oxidoreductase</keyword>
<dbReference type="SMART" id="SM00822">
    <property type="entry name" value="PKS_KR"/>
    <property type="match status" value="1"/>
</dbReference>
<dbReference type="Gene3D" id="3.40.50.720">
    <property type="entry name" value="NAD(P)-binding Rossmann-like Domain"/>
    <property type="match status" value="1"/>
</dbReference>
<dbReference type="NCBIfam" id="NF004847">
    <property type="entry name" value="PRK06198.1"/>
    <property type="match status" value="1"/>
</dbReference>
<comment type="caution">
    <text evidence="5">The sequence shown here is derived from an EMBL/GenBank/DDBJ whole genome shotgun (WGS) entry which is preliminary data.</text>
</comment>
<dbReference type="InterPro" id="IPR057326">
    <property type="entry name" value="KR_dom"/>
</dbReference>
<protein>
    <submittedName>
        <fullName evidence="5">Oxidoreductase</fullName>
    </submittedName>
</protein>
<dbReference type="InterPro" id="IPR036291">
    <property type="entry name" value="NAD(P)-bd_dom_sf"/>
</dbReference>
<gene>
    <name evidence="5" type="ORF">P1J78_07960</name>
</gene>
<evidence type="ECO:0000313" key="5">
    <source>
        <dbReference type="EMBL" id="MDF0600660.1"/>
    </source>
</evidence>
<proteinExistence type="inferred from homology"/>
<organism evidence="5 6">
    <name type="scientific">Psychromarinibacter sediminicola</name>
    <dbReference type="NCBI Taxonomy" id="3033385"/>
    <lineage>
        <taxon>Bacteria</taxon>
        <taxon>Pseudomonadati</taxon>
        <taxon>Pseudomonadota</taxon>
        <taxon>Alphaproteobacteria</taxon>
        <taxon>Rhodobacterales</taxon>
        <taxon>Paracoccaceae</taxon>
        <taxon>Psychromarinibacter</taxon>
    </lineage>
</organism>
<dbReference type="AlphaFoldDB" id="A0AAE3NTK2"/>
<dbReference type="PANTHER" id="PTHR24321">
    <property type="entry name" value="DEHYDROGENASES, SHORT CHAIN"/>
    <property type="match status" value="1"/>
</dbReference>
<evidence type="ECO:0000313" key="6">
    <source>
        <dbReference type="Proteomes" id="UP001220964"/>
    </source>
</evidence>
<dbReference type="CDD" id="cd05233">
    <property type="entry name" value="SDR_c"/>
    <property type="match status" value="1"/>
</dbReference>
<comment type="similarity">
    <text evidence="1">Belongs to the short-chain dehydrogenases/reductases (SDR) family.</text>
</comment>
<dbReference type="Pfam" id="PF13561">
    <property type="entry name" value="adh_short_C2"/>
    <property type="match status" value="1"/>
</dbReference>
<dbReference type="GO" id="GO:0016491">
    <property type="term" value="F:oxidoreductase activity"/>
    <property type="evidence" value="ECO:0007669"/>
    <property type="project" value="UniProtKB-KW"/>
</dbReference>
<evidence type="ECO:0000256" key="2">
    <source>
        <dbReference type="ARBA" id="ARBA00023002"/>
    </source>
</evidence>
<dbReference type="PRINTS" id="PR00080">
    <property type="entry name" value="SDRFAMILY"/>
</dbReference>
<evidence type="ECO:0000256" key="3">
    <source>
        <dbReference type="ARBA" id="ARBA00023027"/>
    </source>
</evidence>
<dbReference type="PANTHER" id="PTHR24321:SF8">
    <property type="entry name" value="ESTRADIOL 17-BETA-DEHYDROGENASE 8-RELATED"/>
    <property type="match status" value="1"/>
</dbReference>
<reference evidence="5" key="1">
    <citation type="submission" date="2023-03" db="EMBL/GenBank/DDBJ databases">
        <title>Multiphase analysis and comparison of six strains from genera Psychromarinibacter, Lutimaribacter, and Maritimibacter, including a novel species: Psychromarinibacter sediminicola sp. nov.</title>
        <authorList>
            <person name="Wang Y.-H."/>
            <person name="Ye M.-Q."/>
            <person name="Du Z.-J."/>
        </authorList>
    </citation>
    <scope>NUCLEOTIDE SEQUENCE</scope>
    <source>
        <strain evidence="5">C21-152</strain>
    </source>
</reference>
<keyword evidence="3" id="KW-0520">NAD</keyword>
<keyword evidence="6" id="KW-1185">Reference proteome</keyword>
<sequence length="265" mass="27943">MDAFHADTHALITGGAQGLGLAVARELIAQGCRRLVLADRNREAGQAAAEALSGNGVDAGFHPVDMGDAQAAQDMVDAAAGRMGRVTALVNAAALTDRGSILDTTPDQWDRIQNANARGPFFALQRFAQRCIDAGHPGGCVNILSIVVHGGLPFLAPYGASKASLLYTTKNAANTLARHRIRVNGINVGWMDTPAEDAVQRRYHDRAAGWQAEAAANLPFGALVQPEQVARQTAFFLGPQSGVVTGSVMDFDQRVIGAYPDTNDT</sequence>
<accession>A0AAE3NTK2</accession>